<dbReference type="InterPro" id="IPR011249">
    <property type="entry name" value="Metalloenz_LuxS/M16"/>
</dbReference>
<dbReference type="AlphaFoldDB" id="A0A679K0B9"/>
<evidence type="ECO:0000256" key="2">
    <source>
        <dbReference type="ARBA" id="ARBA00007261"/>
    </source>
</evidence>
<dbReference type="PANTHER" id="PTHR11851">
    <property type="entry name" value="METALLOPROTEASE"/>
    <property type="match status" value="1"/>
</dbReference>
<dbReference type="RefSeq" id="WP_339159421.1">
    <property type="nucleotide sequence ID" value="NZ_LR743510.1"/>
</dbReference>
<evidence type="ECO:0000256" key="3">
    <source>
        <dbReference type="ARBA" id="ARBA00023049"/>
    </source>
</evidence>
<protein>
    <submittedName>
        <fullName evidence="7">Putative zinc protease</fullName>
        <ecNumber evidence="7">3.4.24.-</ecNumber>
    </submittedName>
</protein>
<reference evidence="7" key="1">
    <citation type="submission" date="2019-12" db="EMBL/GenBank/DDBJ databases">
        <authorList>
            <person name="Cremers G."/>
        </authorList>
    </citation>
    <scope>NUCLEOTIDE SEQUENCE</scope>
    <source>
        <strain evidence="7">Mbul2</strain>
        <plasmid evidence="7">1</plasmid>
    </source>
</reference>
<dbReference type="GO" id="GO:0006508">
    <property type="term" value="P:proteolysis"/>
    <property type="evidence" value="ECO:0007669"/>
    <property type="project" value="UniProtKB-KW"/>
</dbReference>
<organism evidence="7">
    <name type="scientific">Methylobacterium bullatum</name>
    <dbReference type="NCBI Taxonomy" id="570505"/>
    <lineage>
        <taxon>Bacteria</taxon>
        <taxon>Pseudomonadati</taxon>
        <taxon>Pseudomonadota</taxon>
        <taxon>Alphaproteobacteria</taxon>
        <taxon>Hyphomicrobiales</taxon>
        <taxon>Methylobacteriaceae</taxon>
        <taxon>Methylobacterium</taxon>
    </lineage>
</organism>
<evidence type="ECO:0000313" key="7">
    <source>
        <dbReference type="EMBL" id="CAA2137740.1"/>
    </source>
</evidence>
<gene>
    <name evidence="7" type="ORF">MBLL_00804</name>
</gene>
<dbReference type="SUPFAM" id="SSF63411">
    <property type="entry name" value="LuxS/MPP-like metallohydrolase"/>
    <property type="match status" value="2"/>
</dbReference>
<keyword evidence="7" id="KW-0614">Plasmid</keyword>
<keyword evidence="7" id="KW-0645">Protease</keyword>
<dbReference type="Gene3D" id="3.30.830.10">
    <property type="entry name" value="Metalloenzyme, LuxS/M16 peptidase-like"/>
    <property type="match status" value="2"/>
</dbReference>
<dbReference type="PANTHER" id="PTHR11851:SF49">
    <property type="entry name" value="MITOCHONDRIAL-PROCESSING PEPTIDASE SUBUNIT ALPHA"/>
    <property type="match status" value="1"/>
</dbReference>
<evidence type="ECO:0000259" key="5">
    <source>
        <dbReference type="Pfam" id="PF00675"/>
    </source>
</evidence>
<dbReference type="GO" id="GO:0004222">
    <property type="term" value="F:metalloendopeptidase activity"/>
    <property type="evidence" value="ECO:0007669"/>
    <property type="project" value="InterPro"/>
</dbReference>
<dbReference type="InterPro" id="IPR001431">
    <property type="entry name" value="Pept_M16_Zn_BS"/>
</dbReference>
<dbReference type="InterPro" id="IPR011765">
    <property type="entry name" value="Pept_M16_N"/>
</dbReference>
<evidence type="ECO:0000256" key="4">
    <source>
        <dbReference type="RuleBase" id="RU004447"/>
    </source>
</evidence>
<comment type="cofactor">
    <cofactor evidence="1">
        <name>Zn(2+)</name>
        <dbReference type="ChEBI" id="CHEBI:29105"/>
    </cofactor>
</comment>
<proteinExistence type="inferred from homology"/>
<name>A0A679K0B9_9HYPH</name>
<evidence type="ECO:0000256" key="1">
    <source>
        <dbReference type="ARBA" id="ARBA00001947"/>
    </source>
</evidence>
<dbReference type="PROSITE" id="PS00143">
    <property type="entry name" value="INSULINASE"/>
    <property type="match status" value="1"/>
</dbReference>
<feature type="domain" description="Peptidase M16 N-terminal" evidence="5">
    <location>
        <begin position="39"/>
        <end position="184"/>
    </location>
</feature>
<keyword evidence="3" id="KW-0482">Metalloprotease</keyword>
<dbReference type="Pfam" id="PF00675">
    <property type="entry name" value="Peptidase_M16"/>
    <property type="match status" value="1"/>
</dbReference>
<geneLocation type="plasmid" evidence="7">
    <name>1</name>
</geneLocation>
<evidence type="ECO:0000259" key="6">
    <source>
        <dbReference type="Pfam" id="PF05193"/>
    </source>
</evidence>
<dbReference type="InterPro" id="IPR007863">
    <property type="entry name" value="Peptidase_M16_C"/>
</dbReference>
<feature type="domain" description="Peptidase M16 C-terminal" evidence="6">
    <location>
        <begin position="193"/>
        <end position="376"/>
    </location>
</feature>
<keyword evidence="7" id="KW-0378">Hydrolase</keyword>
<accession>A0A679K0B9</accession>
<dbReference type="Pfam" id="PF05193">
    <property type="entry name" value="Peptidase_M16_C"/>
    <property type="match status" value="1"/>
</dbReference>
<dbReference type="InterPro" id="IPR050361">
    <property type="entry name" value="MPP/UQCRC_Complex"/>
</dbReference>
<comment type="similarity">
    <text evidence="2 4">Belongs to the peptidase M16 family.</text>
</comment>
<sequence>MMNPSDTQPSDVTARNVEHGLLPPPLMVQSGRLSNGMQVVVIPDRRAPVVTHMVWYRNGSSDDPAGKSGIAHFLEHLMFKGTDRYPAGHFTKLIAAEGGQENAFTAYDYTCYYQQVLRHHLPTCMAYEADRMCNLAFDETVVAPERNVVLEERAMRYETRPEALLKEEVTAAAIPAHPSGRPIIGWRHEIERLTRADALAYYRRFYRPGNAILVVAGDAKPAVVLALAEEAYGRIPSGEGVRERHHVQDPPTRTHRQVTLRDGRVRQPQLQRLHIVPAPGIALPGESEALSVLALLLGGNRTAVLHQRLVVTEKLATSIGVEYEDYFTEQARFSINAVPAEGVSPQVLDAAVEDELRTVLAVGFPAGAIERAKTRLVADALYTQDNQFALANWYGQSLTLGFSLDDLATWQARIEAVTPEAIRDALALLVRGDGVSGYLLGLKVA</sequence>
<dbReference type="EC" id="3.4.24.-" evidence="7"/>
<dbReference type="EMBL" id="LR743510">
    <property type="protein sequence ID" value="CAA2137740.1"/>
    <property type="molecule type" value="Genomic_DNA"/>
</dbReference>
<dbReference type="GO" id="GO:0046872">
    <property type="term" value="F:metal ion binding"/>
    <property type="evidence" value="ECO:0007669"/>
    <property type="project" value="InterPro"/>
</dbReference>